<dbReference type="InterPro" id="IPR001965">
    <property type="entry name" value="Znf_PHD"/>
</dbReference>
<feature type="domain" description="Bromo" evidence="22">
    <location>
        <begin position="1057"/>
        <end position="1127"/>
    </location>
</feature>
<dbReference type="InterPro" id="IPR019542">
    <property type="entry name" value="Enhancer_polycomb-like_N"/>
</dbReference>
<dbReference type="SMART" id="SM00297">
    <property type="entry name" value="BROMO"/>
    <property type="match status" value="1"/>
</dbReference>
<feature type="transmembrane region" description="Helical" evidence="21">
    <location>
        <begin position="21"/>
        <end position="38"/>
    </location>
</feature>
<keyword evidence="8" id="KW-0677">Repeat</keyword>
<dbReference type="Gene3D" id="1.20.920.10">
    <property type="entry name" value="Bromodomain-like"/>
    <property type="match status" value="1"/>
</dbReference>
<feature type="compositionally biased region" description="Basic residues" evidence="20">
    <location>
        <begin position="896"/>
        <end position="913"/>
    </location>
</feature>
<feature type="transmembrane region" description="Helical" evidence="21">
    <location>
        <begin position="79"/>
        <end position="96"/>
    </location>
</feature>
<dbReference type="Pfam" id="PF00855">
    <property type="entry name" value="PWWP"/>
    <property type="match status" value="1"/>
</dbReference>
<dbReference type="OrthoDB" id="20839at2759"/>
<dbReference type="SUPFAM" id="SSF63748">
    <property type="entry name" value="Tudor/PWWP/MBT"/>
    <property type="match status" value="1"/>
</dbReference>
<evidence type="ECO:0000256" key="5">
    <source>
        <dbReference type="ARBA" id="ARBA00022679"/>
    </source>
</evidence>
<evidence type="ECO:0000256" key="13">
    <source>
        <dbReference type="ARBA" id="ARBA00022990"/>
    </source>
</evidence>
<feature type="region of interest" description="Disordered" evidence="20">
    <location>
        <begin position="889"/>
        <end position="916"/>
    </location>
</feature>
<dbReference type="InterPro" id="IPR050701">
    <property type="entry name" value="Histone_Mod_Regulator"/>
</dbReference>
<protein>
    <recommendedName>
        <fullName evidence="28">Mannosyltransferase</fullName>
    </recommendedName>
</protein>
<evidence type="ECO:0000256" key="1">
    <source>
        <dbReference type="ARBA" id="ARBA00004123"/>
    </source>
</evidence>
<keyword evidence="14 17" id="KW-0103">Bromodomain</keyword>
<comment type="subcellular location">
    <subcellularLocation>
        <location evidence="2">Endoplasmic reticulum membrane</location>
        <topology evidence="2">Multi-pass membrane protein</topology>
    </subcellularLocation>
    <subcellularLocation>
        <location evidence="1">Nucleus</location>
    </subcellularLocation>
</comment>
<evidence type="ECO:0000256" key="11">
    <source>
        <dbReference type="ARBA" id="ARBA00022833"/>
    </source>
</evidence>
<evidence type="ECO:0000259" key="22">
    <source>
        <dbReference type="PROSITE" id="PS50014"/>
    </source>
</evidence>
<feature type="transmembrane region" description="Helical" evidence="21">
    <location>
        <begin position="108"/>
        <end position="126"/>
    </location>
</feature>
<evidence type="ECO:0000256" key="16">
    <source>
        <dbReference type="ARBA" id="ARBA00023242"/>
    </source>
</evidence>
<keyword evidence="3" id="KW-0597">Phosphoprotein</keyword>
<keyword evidence="4" id="KW-0328">Glycosyltransferase</keyword>
<keyword evidence="27" id="KW-1185">Reference proteome</keyword>
<keyword evidence="9 18" id="KW-0863">Zinc-finger</keyword>
<dbReference type="GO" id="GO:0005634">
    <property type="term" value="C:nucleus"/>
    <property type="evidence" value="ECO:0007669"/>
    <property type="project" value="UniProtKB-SubCell"/>
</dbReference>
<dbReference type="InterPro" id="IPR001487">
    <property type="entry name" value="Bromodomain"/>
</dbReference>
<dbReference type="GO" id="GO:0016757">
    <property type="term" value="F:glycosyltransferase activity"/>
    <property type="evidence" value="ECO:0007669"/>
    <property type="project" value="UniProtKB-KW"/>
</dbReference>
<dbReference type="CDD" id="cd20157">
    <property type="entry name" value="PWWP_BRPF2"/>
    <property type="match status" value="1"/>
</dbReference>
<feature type="region of interest" description="Disordered" evidence="20">
    <location>
        <begin position="1389"/>
        <end position="1454"/>
    </location>
</feature>
<dbReference type="FunFam" id="3.30.40.10:FF:000008">
    <property type="entry name" value="Bromodomain containing 1, isoform CRA_a"/>
    <property type="match status" value="1"/>
</dbReference>
<feature type="transmembrane region" description="Helical" evidence="21">
    <location>
        <begin position="314"/>
        <end position="334"/>
    </location>
</feature>
<feature type="transmembrane region" description="Helical" evidence="21">
    <location>
        <begin position="341"/>
        <end position="367"/>
    </location>
</feature>
<dbReference type="PRINTS" id="PR00503">
    <property type="entry name" value="BROMODOMAIN"/>
</dbReference>
<feature type="transmembrane region" description="Helical" evidence="21">
    <location>
        <begin position="220"/>
        <end position="243"/>
    </location>
</feature>
<evidence type="ECO:0000256" key="6">
    <source>
        <dbReference type="ARBA" id="ARBA00022692"/>
    </source>
</evidence>
<dbReference type="GO" id="GO:0008270">
    <property type="term" value="F:zinc ion binding"/>
    <property type="evidence" value="ECO:0007669"/>
    <property type="project" value="UniProtKB-KW"/>
</dbReference>
<gene>
    <name evidence="26" type="ORF">KOW79_016145</name>
</gene>
<dbReference type="EMBL" id="JAHKSW010000019">
    <property type="protein sequence ID" value="KAG7320292.1"/>
    <property type="molecule type" value="Genomic_DNA"/>
</dbReference>
<evidence type="ECO:0000259" key="24">
    <source>
        <dbReference type="PROSITE" id="PS50812"/>
    </source>
</evidence>
<dbReference type="InterPro" id="IPR036427">
    <property type="entry name" value="Bromodomain-like_sf"/>
</dbReference>
<dbReference type="CDD" id="cd15677">
    <property type="entry name" value="PHD_BRPF2"/>
    <property type="match status" value="1"/>
</dbReference>
<feature type="region of interest" description="Disordered" evidence="20">
    <location>
        <begin position="481"/>
        <end position="509"/>
    </location>
</feature>
<dbReference type="InterPro" id="IPR019786">
    <property type="entry name" value="Zinc_finger_PHD-type_CS"/>
</dbReference>
<dbReference type="FunFam" id="2.30.30.140:FF:000008">
    <property type="entry name" value="Bromodomain containing 1, isoform CRA_b"/>
    <property type="match status" value="1"/>
</dbReference>
<feature type="domain" description="PHD-type" evidence="23">
    <location>
        <begin position="694"/>
        <end position="744"/>
    </location>
</feature>
<evidence type="ECO:0000256" key="15">
    <source>
        <dbReference type="ARBA" id="ARBA00023136"/>
    </source>
</evidence>
<dbReference type="Gene3D" id="2.30.30.140">
    <property type="match status" value="1"/>
</dbReference>
<keyword evidence="7" id="KW-0479">Metal-binding</keyword>
<dbReference type="InterPro" id="IPR042009">
    <property type="entry name" value="BRPF2_PHD"/>
</dbReference>
<dbReference type="SMART" id="SM00249">
    <property type="entry name" value="PHD"/>
    <property type="match status" value="2"/>
</dbReference>
<dbReference type="PROSITE" id="PS50016">
    <property type="entry name" value="ZF_PHD_2"/>
    <property type="match status" value="1"/>
</dbReference>
<keyword evidence="15 21" id="KW-0472">Membrane</keyword>
<dbReference type="PANTHER" id="PTHR13793:SF17">
    <property type="entry name" value="BROMODOMAIN-CONTAINING PROTEIN 1"/>
    <property type="match status" value="1"/>
</dbReference>
<evidence type="ECO:0000256" key="21">
    <source>
        <dbReference type="SAM" id="Phobius"/>
    </source>
</evidence>
<evidence type="ECO:0000256" key="4">
    <source>
        <dbReference type="ARBA" id="ARBA00022676"/>
    </source>
</evidence>
<evidence type="ECO:0000259" key="23">
    <source>
        <dbReference type="PROSITE" id="PS50016"/>
    </source>
</evidence>
<keyword evidence="19" id="KW-0175">Coiled coil</keyword>
<feature type="domain" description="PWWP" evidence="24">
    <location>
        <begin position="1518"/>
        <end position="1601"/>
    </location>
</feature>
<dbReference type="Pfam" id="PF13831">
    <property type="entry name" value="PHD_2"/>
    <property type="match status" value="1"/>
</dbReference>
<name>A0A9D3NDL8_9TELE</name>
<accession>A0A9D3NDL8</accession>
<evidence type="ECO:0000256" key="12">
    <source>
        <dbReference type="ARBA" id="ARBA00022989"/>
    </source>
</evidence>
<evidence type="ECO:0000313" key="26">
    <source>
        <dbReference type="EMBL" id="KAG7320292.1"/>
    </source>
</evidence>
<evidence type="ECO:0000256" key="14">
    <source>
        <dbReference type="ARBA" id="ARBA00023117"/>
    </source>
</evidence>
<feature type="transmembrane region" description="Helical" evidence="21">
    <location>
        <begin position="183"/>
        <end position="208"/>
    </location>
</feature>
<dbReference type="SUPFAM" id="SSF57903">
    <property type="entry name" value="FYVE/PHD zinc finger"/>
    <property type="match status" value="1"/>
</dbReference>
<evidence type="ECO:0000256" key="7">
    <source>
        <dbReference type="ARBA" id="ARBA00022723"/>
    </source>
</evidence>
<keyword evidence="6 21" id="KW-0812">Transmembrane</keyword>
<dbReference type="PROSITE" id="PS50014">
    <property type="entry name" value="BROMODOMAIN_2"/>
    <property type="match status" value="1"/>
</dbReference>
<evidence type="ECO:0000256" key="3">
    <source>
        <dbReference type="ARBA" id="ARBA00022553"/>
    </source>
</evidence>
<keyword evidence="5" id="KW-0808">Transferase</keyword>
<dbReference type="GO" id="GO:0006357">
    <property type="term" value="P:regulation of transcription by RNA polymerase II"/>
    <property type="evidence" value="ECO:0007669"/>
    <property type="project" value="TreeGrafter"/>
</dbReference>
<evidence type="ECO:0000313" key="27">
    <source>
        <dbReference type="Proteomes" id="UP000824219"/>
    </source>
</evidence>
<dbReference type="CDD" id="cd05512">
    <property type="entry name" value="Bromo_brd1_like"/>
    <property type="match status" value="1"/>
</dbReference>
<feature type="transmembrane region" description="Helical" evidence="21">
    <location>
        <begin position="263"/>
        <end position="286"/>
    </location>
</feature>
<dbReference type="SMART" id="SM00293">
    <property type="entry name" value="PWWP"/>
    <property type="match status" value="1"/>
</dbReference>
<dbReference type="InterPro" id="IPR034732">
    <property type="entry name" value="EPHD"/>
</dbReference>
<evidence type="ECO:0000256" key="2">
    <source>
        <dbReference type="ARBA" id="ARBA00004477"/>
    </source>
</evidence>
<evidence type="ECO:0000256" key="8">
    <source>
        <dbReference type="ARBA" id="ARBA00022737"/>
    </source>
</evidence>
<sequence length="1647" mass="185618">MVRMRSLTCSSSMARKRTIPQFLHFILLICVISVHLIACPFAKVEESFNLQAIHDILYHRFDLEKYDHHDFPGVVPRTFLGPLFISVLSTPMAALLSHLEAPKFYTQIVVRGVLGMCVCLSLWHMQKQVRRLFGSLASGLFCLMCMSQFHLMFYSTRTLPNVFALPIVLLAFTSWMSQQHGQFIMLSALVIIVFRSELCLLLGLMLLLSLLSKKLSIKKLLCYAVPAGILSLGFTIGVDSVFWRKLLWPEGQVLWYNTILNKSSNWGISFCSEHCSIIVFVPLGLLDRRMHRLLIPVVGFILLYSFLPHKELRFIIYTFPIFNLVAARGCSFVLNNYRKSWLYKIGSVAVIGHFVANGVFSGVSLYVSHHNYPGGKAMQELHTLVPANSEVNLHIDVLAAQTGVSRFLELNAKWSYDKREDVMPTDPLMKTYSHVLMEANATLVSLLSSSHKPLLYIQGYERLVVDALQFPPLRGLPDISGSKMGKKARNNKIPALQRAPSPIKPSPNRETLTYAQAQRMVELEVDGRVHRISIFDKLDVINDDDPVAQEIMECTSNKENTEKPQQAPLRSARLKNNRLKKNAAVNTQGAQASSCTLPEPKFRTVEYNLPAVPRRPQTYYRYEEKAPEELDEEVEYDMDEEDYAWLELVNEKRRSEGFSQVSPNVFEFLVDRFEKESFLQSQGQQDPQSLVDEDAVCCICMDGECQDSNAILFCDMCNLAVHQECYGVPYIPEGQWLCRHCLQSPTQPAECILCPNKGGAVKKTEDDRWGHVVCALWVPEVGFSNTVFIEPIDGVANIPPARWKLTCYLCKEKGVGACIQCHKANCYTAFHVSCAQKAGLFLKMEPIKETNDAGEPTFTVKKTAYCGAHTPNGCVKRPLNIYNDPKSKTKNGLCRTPKKKTSLTKKQKNKKNKKSIESVAAVPAMTVCSFPPHRLDSILSQVSLQRKKAFVELALNYWTLKRQSRNGLPLIRRLHSSLQSQKTAQPKHSEEESRALKEQLKEWQRLRHDLERARLLLELIRKREKLKREEIKLQQSILEVQLSPLNILLKAVLDQLQEKDQAKIFAQPVSIEEVPDYLDHIKHPMDFSTMRKRIDAQAYSNLEDFEADFDLIIANCMKYNAKDTYFYRAAVRLRDQGGVLLRKARRHIERIGFEPGTGMHTCEAPKVEAPPPFSWEEVDRLLSPANRQHMSLEDQLKELLEKFDLTTAMKTSPSRSKRLKLLKKTISDVRMEMSQRNTASHMSEHARPADDTSAEAHSSADEGDKSAPPKLEPSDSHPPVVQSDGPLEPPTLNPVELTSEQPRLGKPERTETLNGLSRDRLLMDNADVSVVATSTVAERSAPVNRRTSVLFRKSKSTSPQKAAGGEEAQIGAKTILSVVIPRLETLLHTRKRTRSASRGSEGEEEMSTKRPGLSNGFVLEEQKASSPSRQQEPRRRCASESSISSSSSLLGNTSAPLSFPKCGKGKPALVRRNTVDDKTELIACIETGNFAKAARLAAEVGNSSLWMPANAATVVLEPLKLVWAKCSGYPSYPALIIDPHMPRVGCNHNGVSIPIPPLDVLRIGEQMQYKSEEKLHLVLFFDNKRSWQWLPKSKMVPLGIDKTLDKIKMMEGRTSAIRKAVHVAFTRAMNHLSRVQDEPSSDLSDVD</sequence>
<keyword evidence="12 21" id="KW-1133">Transmembrane helix</keyword>
<dbReference type="PROSITE" id="PS51805">
    <property type="entry name" value="EPHD"/>
    <property type="match status" value="1"/>
</dbReference>
<dbReference type="InterPro" id="IPR000313">
    <property type="entry name" value="PWWP_dom"/>
</dbReference>
<dbReference type="Gene3D" id="3.30.40.10">
    <property type="entry name" value="Zinc/RING finger domain, C3HC4 (zinc finger)"/>
    <property type="match status" value="2"/>
</dbReference>
<dbReference type="SUPFAM" id="SSF47370">
    <property type="entry name" value="Bromodomain"/>
    <property type="match status" value="1"/>
</dbReference>
<feature type="compositionally biased region" description="Basic and acidic residues" evidence="20">
    <location>
        <begin position="1258"/>
        <end position="1275"/>
    </location>
</feature>
<dbReference type="InterPro" id="IPR019787">
    <property type="entry name" value="Znf_PHD-finger"/>
</dbReference>
<feature type="transmembrane region" description="Helical" evidence="21">
    <location>
        <begin position="158"/>
        <end position="177"/>
    </location>
</feature>
<keyword evidence="13" id="KW-0007">Acetylation</keyword>
<dbReference type="InterPro" id="IPR013083">
    <property type="entry name" value="Znf_RING/FYVE/PHD"/>
</dbReference>
<evidence type="ECO:0000256" key="20">
    <source>
        <dbReference type="SAM" id="MobiDB-lite"/>
    </source>
</evidence>
<dbReference type="Proteomes" id="UP000824219">
    <property type="component" value="Linkage Group LG19"/>
</dbReference>
<feature type="transmembrane region" description="Helical" evidence="21">
    <location>
        <begin position="293"/>
        <end position="308"/>
    </location>
</feature>
<evidence type="ECO:0000256" key="19">
    <source>
        <dbReference type="SAM" id="Coils"/>
    </source>
</evidence>
<dbReference type="PROSITE" id="PS50812">
    <property type="entry name" value="PWWP"/>
    <property type="match status" value="1"/>
</dbReference>
<dbReference type="FunFam" id="3.30.40.10:FF:000007">
    <property type="entry name" value="Bromodomain containing 1, isoform CRA_b"/>
    <property type="match status" value="1"/>
</dbReference>
<evidence type="ECO:0000259" key="25">
    <source>
        <dbReference type="PROSITE" id="PS51805"/>
    </source>
</evidence>
<reference evidence="26 27" key="1">
    <citation type="submission" date="2021-06" db="EMBL/GenBank/DDBJ databases">
        <title>Chromosome-level genome assembly of the red-tail catfish (Hemibagrus wyckioides).</title>
        <authorList>
            <person name="Shao F."/>
        </authorList>
    </citation>
    <scope>NUCLEOTIDE SEQUENCE [LARGE SCALE GENOMIC DNA]</scope>
    <source>
        <strain evidence="26">EC202008001</strain>
        <tissue evidence="26">Blood</tissue>
    </source>
</reference>
<dbReference type="PROSITE" id="PS00633">
    <property type="entry name" value="BROMODOMAIN_1"/>
    <property type="match status" value="1"/>
</dbReference>
<feature type="compositionally biased region" description="Basic and acidic residues" evidence="20">
    <location>
        <begin position="1303"/>
        <end position="1318"/>
    </location>
</feature>
<dbReference type="PANTHER" id="PTHR13793">
    <property type="entry name" value="PHD FINGER PROTEINS"/>
    <property type="match status" value="1"/>
</dbReference>
<dbReference type="GO" id="GO:0005789">
    <property type="term" value="C:endoplasmic reticulum membrane"/>
    <property type="evidence" value="ECO:0007669"/>
    <property type="project" value="UniProtKB-SubCell"/>
</dbReference>
<evidence type="ECO:0000256" key="9">
    <source>
        <dbReference type="ARBA" id="ARBA00022771"/>
    </source>
</evidence>
<dbReference type="InterPro" id="IPR005599">
    <property type="entry name" value="GPI_mannosylTrfase"/>
</dbReference>
<keyword evidence="11" id="KW-0862">Zinc</keyword>
<dbReference type="Pfam" id="PF03901">
    <property type="entry name" value="Glyco_transf_22"/>
    <property type="match status" value="1"/>
</dbReference>
<feature type="domain" description="PHD-type" evidence="25">
    <location>
        <begin position="748"/>
        <end position="870"/>
    </location>
</feature>
<proteinExistence type="predicted"/>
<feature type="compositionally biased region" description="Low complexity" evidence="20">
    <location>
        <begin position="1439"/>
        <end position="1448"/>
    </location>
</feature>
<feature type="transmembrane region" description="Helical" evidence="21">
    <location>
        <begin position="132"/>
        <end position="151"/>
    </location>
</feature>
<organism evidence="26 27">
    <name type="scientific">Hemibagrus wyckioides</name>
    <dbReference type="NCBI Taxonomy" id="337641"/>
    <lineage>
        <taxon>Eukaryota</taxon>
        <taxon>Metazoa</taxon>
        <taxon>Chordata</taxon>
        <taxon>Craniata</taxon>
        <taxon>Vertebrata</taxon>
        <taxon>Euteleostomi</taxon>
        <taxon>Actinopterygii</taxon>
        <taxon>Neopterygii</taxon>
        <taxon>Teleostei</taxon>
        <taxon>Ostariophysi</taxon>
        <taxon>Siluriformes</taxon>
        <taxon>Bagridae</taxon>
        <taxon>Hemibagrus</taxon>
    </lineage>
</organism>
<keyword evidence="16" id="KW-0539">Nucleus</keyword>
<dbReference type="Pfam" id="PF13832">
    <property type="entry name" value="zf-HC5HC2H_2"/>
    <property type="match status" value="1"/>
</dbReference>
<feature type="coiled-coil region" evidence="19">
    <location>
        <begin position="993"/>
        <end position="1036"/>
    </location>
</feature>
<dbReference type="PROSITE" id="PS01359">
    <property type="entry name" value="ZF_PHD_1"/>
    <property type="match status" value="1"/>
</dbReference>
<evidence type="ECO:0000256" key="17">
    <source>
        <dbReference type="PROSITE-ProRule" id="PRU00035"/>
    </source>
</evidence>
<dbReference type="Pfam" id="PF00439">
    <property type="entry name" value="Bromodomain"/>
    <property type="match status" value="1"/>
</dbReference>
<dbReference type="InterPro" id="IPR011011">
    <property type="entry name" value="Znf_FYVE_PHD"/>
</dbReference>
<feature type="region of interest" description="Disordered" evidence="20">
    <location>
        <begin position="1234"/>
        <end position="1318"/>
    </location>
</feature>
<keyword evidence="10" id="KW-0256">Endoplasmic reticulum</keyword>
<evidence type="ECO:0000256" key="10">
    <source>
        <dbReference type="ARBA" id="ARBA00022824"/>
    </source>
</evidence>
<comment type="caution">
    <text evidence="26">The sequence shown here is derived from an EMBL/GenBank/DDBJ whole genome shotgun (WGS) entry which is preliminary data.</text>
</comment>
<evidence type="ECO:0008006" key="28">
    <source>
        <dbReference type="Google" id="ProtNLM"/>
    </source>
</evidence>
<dbReference type="Pfam" id="PF10513">
    <property type="entry name" value="EPL1"/>
    <property type="match status" value="1"/>
</dbReference>
<dbReference type="InterPro" id="IPR018359">
    <property type="entry name" value="Bromodomain_CS"/>
</dbReference>
<evidence type="ECO:0000256" key="18">
    <source>
        <dbReference type="PROSITE-ProRule" id="PRU00146"/>
    </source>
</evidence>